<dbReference type="GO" id="GO:0016491">
    <property type="term" value="F:oxidoreductase activity"/>
    <property type="evidence" value="ECO:0007669"/>
    <property type="project" value="UniProtKB-KW"/>
</dbReference>
<protein>
    <submittedName>
        <fullName evidence="4">NAD(P)/FAD-dependent oxidoreductase</fullName>
    </submittedName>
</protein>
<reference evidence="4 5" key="1">
    <citation type="submission" date="2019-09" db="EMBL/GenBank/DDBJ databases">
        <authorList>
            <person name="Cao W.R."/>
        </authorList>
    </citation>
    <scope>NUCLEOTIDE SEQUENCE [LARGE SCALE GENOMIC DNA]</scope>
    <source>
        <strain evidence="5">a4</strain>
    </source>
</reference>
<dbReference type="Gene3D" id="3.50.50.60">
    <property type="entry name" value="FAD/NAD(P)-binding domain"/>
    <property type="match status" value="2"/>
</dbReference>
<dbReference type="Pfam" id="PF07992">
    <property type="entry name" value="Pyr_redox_2"/>
    <property type="match status" value="1"/>
</dbReference>
<keyword evidence="2" id="KW-0560">Oxidoreductase</keyword>
<evidence type="ECO:0000313" key="5">
    <source>
        <dbReference type="Proteomes" id="UP000467305"/>
    </source>
</evidence>
<dbReference type="PRINTS" id="PR00469">
    <property type="entry name" value="PNDRDTASEII"/>
</dbReference>
<dbReference type="OrthoDB" id="9806179at2"/>
<dbReference type="SUPFAM" id="SSF51905">
    <property type="entry name" value="FAD/NAD(P)-binding domain"/>
    <property type="match status" value="1"/>
</dbReference>
<dbReference type="InterPro" id="IPR023753">
    <property type="entry name" value="FAD/NAD-binding_dom"/>
</dbReference>
<name>A0A7J5A9E5_9FLAO</name>
<keyword evidence="5" id="KW-1185">Reference proteome</keyword>
<feature type="domain" description="FAD/NAD(P)-binding" evidence="3">
    <location>
        <begin position="7"/>
        <end position="284"/>
    </location>
</feature>
<evidence type="ECO:0000256" key="2">
    <source>
        <dbReference type="ARBA" id="ARBA00023002"/>
    </source>
</evidence>
<gene>
    <name evidence="4" type="ORF">F7018_14540</name>
</gene>
<proteinExistence type="predicted"/>
<dbReference type="RefSeq" id="WP_150900825.1">
    <property type="nucleotide sequence ID" value="NZ_WAAU01000029.1"/>
</dbReference>
<dbReference type="InterPro" id="IPR050097">
    <property type="entry name" value="Ferredoxin-NADP_redctase_2"/>
</dbReference>
<evidence type="ECO:0000256" key="1">
    <source>
        <dbReference type="ARBA" id="ARBA00022630"/>
    </source>
</evidence>
<dbReference type="Proteomes" id="UP000467305">
    <property type="component" value="Unassembled WGS sequence"/>
</dbReference>
<evidence type="ECO:0000313" key="4">
    <source>
        <dbReference type="EMBL" id="KAB1154191.1"/>
    </source>
</evidence>
<dbReference type="PANTHER" id="PTHR48105">
    <property type="entry name" value="THIOREDOXIN REDUCTASE 1-RELATED-RELATED"/>
    <property type="match status" value="1"/>
</dbReference>
<evidence type="ECO:0000259" key="3">
    <source>
        <dbReference type="Pfam" id="PF07992"/>
    </source>
</evidence>
<dbReference type="InterPro" id="IPR036188">
    <property type="entry name" value="FAD/NAD-bd_sf"/>
</dbReference>
<dbReference type="EMBL" id="WAAU01000029">
    <property type="protein sequence ID" value="KAB1154191.1"/>
    <property type="molecule type" value="Genomic_DNA"/>
</dbReference>
<accession>A0A7J5A9E5</accession>
<organism evidence="4 5">
    <name type="scientific">Tenacibaculum aiptasiae</name>
    <dbReference type="NCBI Taxonomy" id="426481"/>
    <lineage>
        <taxon>Bacteria</taxon>
        <taxon>Pseudomonadati</taxon>
        <taxon>Bacteroidota</taxon>
        <taxon>Flavobacteriia</taxon>
        <taxon>Flavobacteriales</taxon>
        <taxon>Flavobacteriaceae</taxon>
        <taxon>Tenacibaculum</taxon>
    </lineage>
</organism>
<sequence>MENIKFEVIIIRGGPAGLSAALVLGRSRVNTIILNTEKARNFSTTLSHTFLTQDGKHPTEIFKAAKKDIDKYPSLTYKKEKAIDVKNSSNGFIVETENGTYNSKRVVIASGYRDDVEGSGIKGLSDVYGKSVYPCPFCDGYELADKKLAVFGGAEIAPFFSTVVTHWSNDVILFTNGDMIPDKEFVSELERKGIQVFQDKIKTLHSTEGKLQKVELENGKLIEREGGFYRDMKVVENTNFAQQFNIPSESGHFGLTNYIVDENRESNVKGLYIIGDARTGWSGIAPSVAEGYELGASITVQISQENWNNK</sequence>
<dbReference type="PRINTS" id="PR00368">
    <property type="entry name" value="FADPNR"/>
</dbReference>
<keyword evidence="1" id="KW-0285">Flavoprotein</keyword>
<dbReference type="AlphaFoldDB" id="A0A7J5A9E5"/>
<comment type="caution">
    <text evidence="4">The sequence shown here is derived from an EMBL/GenBank/DDBJ whole genome shotgun (WGS) entry which is preliminary data.</text>
</comment>